<name>A2A042_MICM2</name>
<proteinExistence type="predicted"/>
<keyword evidence="2" id="KW-1185">Reference proteome</keyword>
<dbReference type="CDD" id="cd02440">
    <property type="entry name" value="AdoMet_MTases"/>
    <property type="match status" value="1"/>
</dbReference>
<dbReference type="EMBL" id="AAWS01000090">
    <property type="protein sequence ID" value="EAY24000.1"/>
    <property type="molecule type" value="Genomic_DNA"/>
</dbReference>
<protein>
    <recommendedName>
        <fullName evidence="3">Methyltransferase</fullName>
    </recommendedName>
</protein>
<dbReference type="eggNOG" id="COG2227">
    <property type="taxonomic scope" value="Bacteria"/>
</dbReference>
<evidence type="ECO:0008006" key="3">
    <source>
        <dbReference type="Google" id="ProtNLM"/>
    </source>
</evidence>
<sequence>MPPLKSKNKTDMLETLTQCPVCGENDMKDFLTCKDHTVTQENFTIVQCSHCGFKFTNPRPDEAHIGRYYQSEEYISHSNTKKGLINRIYHIVRNRALKSKLKLVNKLVKQQPKNMLDIGCGTGFFLKTCRNDGWQVTGCEPDQKTRAMATENVGIDILTDIFEEQIKPNQFSVITMWHVLEHVHQIDKTIQRLYQLLTDQGVLVVAVPNANAHEANQFQSAWAAYDVPRHLYHFTPETITPLFQRHGFKVEQHLPMPYDSYYISLLSQKYKAGKNNYLKAVLQGWSSNQWAKKNNHNYSSVIYIITKGRHLDS</sequence>
<dbReference type="PANTHER" id="PTHR43861">
    <property type="entry name" value="TRANS-ACONITATE 2-METHYLTRANSFERASE-RELATED"/>
    <property type="match status" value="1"/>
</dbReference>
<dbReference type="PANTHER" id="PTHR43861:SF6">
    <property type="entry name" value="METHYLTRANSFERASE TYPE 11"/>
    <property type="match status" value="1"/>
</dbReference>
<dbReference type="Gene3D" id="3.40.50.150">
    <property type="entry name" value="Vaccinia Virus protein VP39"/>
    <property type="match status" value="1"/>
</dbReference>
<comment type="caution">
    <text evidence="1">The sequence shown here is derived from an EMBL/GenBank/DDBJ whole genome shotgun (WGS) entry which is preliminary data.</text>
</comment>
<accession>A2A042</accession>
<dbReference type="Proteomes" id="UP000004095">
    <property type="component" value="Unassembled WGS sequence"/>
</dbReference>
<dbReference type="Pfam" id="PF13489">
    <property type="entry name" value="Methyltransf_23"/>
    <property type="match status" value="1"/>
</dbReference>
<evidence type="ECO:0000313" key="1">
    <source>
        <dbReference type="EMBL" id="EAY24000.1"/>
    </source>
</evidence>
<dbReference type="InterPro" id="IPR029063">
    <property type="entry name" value="SAM-dependent_MTases_sf"/>
</dbReference>
<gene>
    <name evidence="1" type="ORF">M23134_03033</name>
</gene>
<organism evidence="1 2">
    <name type="scientific">Microscilla marina ATCC 23134</name>
    <dbReference type="NCBI Taxonomy" id="313606"/>
    <lineage>
        <taxon>Bacteria</taxon>
        <taxon>Pseudomonadati</taxon>
        <taxon>Bacteroidota</taxon>
        <taxon>Cytophagia</taxon>
        <taxon>Cytophagales</taxon>
        <taxon>Microscillaceae</taxon>
        <taxon>Microscilla</taxon>
    </lineage>
</organism>
<dbReference type="AlphaFoldDB" id="A2A042"/>
<reference evidence="1 2" key="1">
    <citation type="submission" date="2007-01" db="EMBL/GenBank/DDBJ databases">
        <authorList>
            <person name="Haygood M."/>
            <person name="Podell S."/>
            <person name="Anderson C."/>
            <person name="Hopkinson B."/>
            <person name="Roe K."/>
            <person name="Barbeau K."/>
            <person name="Gaasterland T."/>
            <person name="Ferriera S."/>
            <person name="Johnson J."/>
            <person name="Kravitz S."/>
            <person name="Beeson K."/>
            <person name="Sutton G."/>
            <person name="Rogers Y.-H."/>
            <person name="Friedman R."/>
            <person name="Frazier M."/>
            <person name="Venter J.C."/>
        </authorList>
    </citation>
    <scope>NUCLEOTIDE SEQUENCE [LARGE SCALE GENOMIC DNA]</scope>
    <source>
        <strain evidence="1 2">ATCC 23134</strain>
    </source>
</reference>
<evidence type="ECO:0000313" key="2">
    <source>
        <dbReference type="Proteomes" id="UP000004095"/>
    </source>
</evidence>
<dbReference type="SUPFAM" id="SSF53335">
    <property type="entry name" value="S-adenosyl-L-methionine-dependent methyltransferases"/>
    <property type="match status" value="1"/>
</dbReference>